<proteinExistence type="predicted"/>
<accession>A0A372L7U1</accession>
<dbReference type="EMBL" id="QVTD01000022">
    <property type="protein sequence ID" value="RFU60781.1"/>
    <property type="molecule type" value="Genomic_DNA"/>
</dbReference>
<dbReference type="RefSeq" id="WP_117324418.1">
    <property type="nucleotide sequence ID" value="NZ_QVTD01000022.1"/>
</dbReference>
<protein>
    <recommendedName>
        <fullName evidence="3">Glycosyl hydrolase family 98 putative carbohydrate-binding module domain-containing protein</fullName>
    </recommendedName>
</protein>
<dbReference type="InterPro" id="IPR008979">
    <property type="entry name" value="Galactose-bd-like_sf"/>
</dbReference>
<evidence type="ECO:0000259" key="3">
    <source>
        <dbReference type="Pfam" id="PF08305"/>
    </source>
</evidence>
<dbReference type="AlphaFoldDB" id="A0A372L7U1"/>
<comment type="caution">
    <text evidence="4">The sequence shown here is derived from an EMBL/GenBank/DDBJ whole genome shotgun (WGS) entry which is preliminary data.</text>
</comment>
<evidence type="ECO:0000313" key="4">
    <source>
        <dbReference type="EMBL" id="RFU60781.1"/>
    </source>
</evidence>
<feature type="chain" id="PRO_5016704669" description="Glycosyl hydrolase family 98 putative carbohydrate-binding module domain-containing protein" evidence="2">
    <location>
        <begin position="25"/>
        <end position="265"/>
    </location>
</feature>
<reference evidence="4 5" key="1">
    <citation type="submission" date="2018-08" db="EMBL/GenBank/DDBJ databases">
        <title>Bacillus chawlae sp. nov., Bacillus glennii sp. nov., and Bacillus saganii sp. nov. Isolated from the Vehicle Assembly Building at Kennedy Space Center where the Viking Spacecraft were Assembled.</title>
        <authorList>
            <person name="Seuylemezian A."/>
            <person name="Vaishampayan P."/>
        </authorList>
    </citation>
    <scope>NUCLEOTIDE SEQUENCE [LARGE SCALE GENOMIC DNA]</scope>
    <source>
        <strain evidence="4 5">V44-8</strain>
    </source>
</reference>
<dbReference type="SUPFAM" id="SSF49785">
    <property type="entry name" value="Galactose-binding domain-like"/>
    <property type="match status" value="1"/>
</dbReference>
<feature type="signal peptide" evidence="2">
    <location>
        <begin position="1"/>
        <end position="24"/>
    </location>
</feature>
<dbReference type="OrthoDB" id="9807519at2"/>
<gene>
    <name evidence="4" type="ORF">D0466_20745</name>
</gene>
<evidence type="ECO:0000313" key="5">
    <source>
        <dbReference type="Proteomes" id="UP000262939"/>
    </source>
</evidence>
<dbReference type="InterPro" id="IPR013222">
    <property type="entry name" value="Glyco_hyd_98_carb-bd"/>
</dbReference>
<sequence>MRKRMALLVLTAFLTLGSATPSLAKTESVSSLKKQISKLQSENKKLKSEVSTLKKKVPTVIAGNIYKDGVSAGSSQFVTMAGKDYVEIGSIVPLLTVYDETDFVFNRSLKSLYLGLTPRNGMIDLTRLSPYEEYNYSDLYYLAYDMGSRGIQINGKRYTTGITGRYSNWFASSQSGSVGVQYKLDGKYTALKFKYGMDDNSSASGSLSVYGDGNLLFDSGNIERLEDAKEAQVDIQGVKFLEISINMSPKAQESYPVLAEPVLLP</sequence>
<dbReference type="Proteomes" id="UP000262939">
    <property type="component" value="Unassembled WGS sequence"/>
</dbReference>
<keyword evidence="5" id="KW-1185">Reference proteome</keyword>
<evidence type="ECO:0000256" key="2">
    <source>
        <dbReference type="SAM" id="SignalP"/>
    </source>
</evidence>
<name>A0A372L7U1_9BACI</name>
<dbReference type="InterPro" id="IPR038637">
    <property type="entry name" value="NPCBM_sf"/>
</dbReference>
<organism evidence="4 5">
    <name type="scientific">Peribacillus glennii</name>
    <dbReference type="NCBI Taxonomy" id="2303991"/>
    <lineage>
        <taxon>Bacteria</taxon>
        <taxon>Bacillati</taxon>
        <taxon>Bacillota</taxon>
        <taxon>Bacilli</taxon>
        <taxon>Bacillales</taxon>
        <taxon>Bacillaceae</taxon>
        <taxon>Peribacillus</taxon>
    </lineage>
</organism>
<dbReference type="Gene3D" id="2.60.120.1060">
    <property type="entry name" value="NPCBM/NEW2 domain"/>
    <property type="match status" value="1"/>
</dbReference>
<evidence type="ECO:0000256" key="1">
    <source>
        <dbReference type="SAM" id="Coils"/>
    </source>
</evidence>
<dbReference type="Pfam" id="PF08305">
    <property type="entry name" value="NPCBM"/>
    <property type="match status" value="1"/>
</dbReference>
<keyword evidence="1" id="KW-0175">Coiled coil</keyword>
<keyword evidence="2" id="KW-0732">Signal</keyword>
<feature type="domain" description="Glycosyl hydrolase family 98 putative carbohydrate-binding module" evidence="3">
    <location>
        <begin position="149"/>
        <end position="247"/>
    </location>
</feature>
<feature type="coiled-coil region" evidence="1">
    <location>
        <begin position="29"/>
        <end position="56"/>
    </location>
</feature>